<dbReference type="SUPFAM" id="SSF53187">
    <property type="entry name" value="Zn-dependent exopeptidases"/>
    <property type="match status" value="1"/>
</dbReference>
<evidence type="ECO:0000313" key="5">
    <source>
        <dbReference type="Proteomes" id="UP000028486"/>
    </source>
</evidence>
<dbReference type="eggNOG" id="COG3608">
    <property type="taxonomic scope" value="Bacteria"/>
</dbReference>
<protein>
    <submittedName>
        <fullName evidence="4">Putative metallocarboxypeptidase, peptidase M14 family</fullName>
    </submittedName>
</protein>
<evidence type="ECO:0000259" key="3">
    <source>
        <dbReference type="Pfam" id="PF17130"/>
    </source>
</evidence>
<dbReference type="Proteomes" id="UP000028486">
    <property type="component" value="Chromosome"/>
</dbReference>
<evidence type="ECO:0000259" key="2">
    <source>
        <dbReference type="Pfam" id="PF17129"/>
    </source>
</evidence>
<name>A0A076F9C0_9BACT</name>
<dbReference type="HOGENOM" id="CLU_632596_0_0_7"/>
<evidence type="ECO:0000259" key="1">
    <source>
        <dbReference type="Pfam" id="PF17033"/>
    </source>
</evidence>
<dbReference type="STRING" id="1244531.CIG2463D_0231"/>
<dbReference type="InterPro" id="IPR033398">
    <property type="entry name" value="Beta-barrel_M99"/>
</dbReference>
<sequence length="448" mass="50662">MELDLNRGMYKLFKVLLIGVFCVNLYANDLTYSFIKKGVDDNNTVLLIGGIQGDEPGGFLAASLVATEYNVTKGSLWVVPNLNFDSIIKNDRGAFGDMNRKFASISPDDPDIKSVNGIKKLLLDQNVSMVIHLHDGSGFYRPTYINEMKNPRRWGNSAIIDQEKLEFPSPYSNLKAIATQVIEKVNQNAIDDEHKYYLRNTNTALGDKEMLKSLTYFAITNAKPAFANEASKSLASHERVYYHLLAIEEYLKIAGIEFQRGFELNPKSIKKEIEKEIEIVLFNNKFYLSLNNPRAKIGYVPIPKDTALEYNCTSPLAALIKDKNGYTVHYGNKILTKLVPEFIDYSNLTSSIEIEVDDKKEQIELGSKIEVSSYIKVLKKDKIRVNVIGYGSKPVDESNIKISKKDIKKSFSIDKKGNIFRVELYEQSKDGDKFIGMFLVEFKDGKSS</sequence>
<reference evidence="5" key="1">
    <citation type="journal article" date="2014" name="Genome Announc.">
        <title>Complete Genome Sequence of Campylobacter iguaniorum Strain 1485ET, Isolated from a Bearded Dragon (Pogona vitticeps).</title>
        <authorList>
            <person name="Gilbert M.J."/>
            <person name="Miller W.G."/>
            <person name="Yee E."/>
            <person name="Kik M."/>
            <person name="Wagenaar J.A."/>
            <person name="Duim B."/>
        </authorList>
    </citation>
    <scope>NUCLEOTIDE SEQUENCE [LARGE SCALE GENOMIC DNA]</scope>
    <source>
        <strain evidence="5">1485E</strain>
    </source>
</reference>
<dbReference type="CDD" id="cd06243">
    <property type="entry name" value="M14_CP_Csd4-like"/>
    <property type="match status" value="1"/>
</dbReference>
<dbReference type="KEGG" id="caj:CIG1485E_0226"/>
<dbReference type="Gene3D" id="3.40.630.10">
    <property type="entry name" value="Zn peptidases"/>
    <property type="match status" value="1"/>
</dbReference>
<feature type="domain" description="Metallo-carboxypeptidase C-terminal" evidence="2">
    <location>
        <begin position="350"/>
        <end position="442"/>
    </location>
</feature>
<dbReference type="PATRIC" id="fig|1244531.5.peg.235"/>
<keyword evidence="4" id="KW-0378">Hydrolase</keyword>
<dbReference type="InterPro" id="IPR033397">
    <property type="entry name" value="Metallo_peptidase_C"/>
</dbReference>
<gene>
    <name evidence="4" type="ORF">CIG1485E_0226</name>
</gene>
<organism evidence="4 5">
    <name type="scientific">Campylobacter iguaniorum</name>
    <dbReference type="NCBI Taxonomy" id="1244531"/>
    <lineage>
        <taxon>Bacteria</taxon>
        <taxon>Pseudomonadati</taxon>
        <taxon>Campylobacterota</taxon>
        <taxon>Epsilonproteobacteria</taxon>
        <taxon>Campylobacterales</taxon>
        <taxon>Campylobacteraceae</taxon>
        <taxon>Campylobacter</taxon>
    </lineage>
</organism>
<feature type="domain" description="D,L-carboxypeptidase peptidase" evidence="1">
    <location>
        <begin position="39"/>
        <end position="273"/>
    </location>
</feature>
<proteinExistence type="predicted"/>
<dbReference type="InterPro" id="IPR031489">
    <property type="entry name" value="Peptidase_M99"/>
</dbReference>
<dbReference type="GO" id="GO:0004180">
    <property type="term" value="F:carboxypeptidase activity"/>
    <property type="evidence" value="ECO:0007669"/>
    <property type="project" value="UniProtKB-KW"/>
</dbReference>
<dbReference type="Pfam" id="PF17033">
    <property type="entry name" value="Peptidase_M99"/>
    <property type="match status" value="1"/>
</dbReference>
<dbReference type="RefSeq" id="WP_407637573.1">
    <property type="nucleotide sequence ID" value="NZ_CP009043.1"/>
</dbReference>
<evidence type="ECO:0000313" key="4">
    <source>
        <dbReference type="EMBL" id="AII14097.1"/>
    </source>
</evidence>
<dbReference type="EMBL" id="CP009043">
    <property type="protein sequence ID" value="AII14097.1"/>
    <property type="molecule type" value="Genomic_DNA"/>
</dbReference>
<keyword evidence="5" id="KW-1185">Reference proteome</keyword>
<keyword evidence="4" id="KW-0121">Carboxypeptidase</keyword>
<feature type="domain" description="Carboxypeptidase M99 beta-barrel" evidence="3">
    <location>
        <begin position="287"/>
        <end position="344"/>
    </location>
</feature>
<dbReference type="AlphaFoldDB" id="A0A076F9C0"/>
<dbReference type="Pfam" id="PF17130">
    <property type="entry name" value="Peptidase_M99_m"/>
    <property type="match status" value="1"/>
</dbReference>
<keyword evidence="4" id="KW-0645">Protease</keyword>
<dbReference type="Pfam" id="PF17129">
    <property type="entry name" value="Peptidase_M99_C"/>
    <property type="match status" value="1"/>
</dbReference>
<accession>A0A076F9C0</accession>